<dbReference type="Proteomes" id="UP000235114">
    <property type="component" value="Unassembled WGS sequence"/>
</dbReference>
<dbReference type="InterPro" id="IPR000361">
    <property type="entry name" value="ATAP_core_dom"/>
</dbReference>
<comment type="caution">
    <text evidence="3">The sequence shown here is derived from an EMBL/GenBank/DDBJ whole genome shotgun (WGS) entry which is preliminary data.</text>
</comment>
<dbReference type="EMBL" id="PGVD01000037">
    <property type="protein sequence ID" value="PLR95626.1"/>
    <property type="molecule type" value="Genomic_DNA"/>
</dbReference>
<dbReference type="PIRSF" id="PIRSF034852">
    <property type="entry name" value="UCP034852"/>
    <property type="match status" value="1"/>
</dbReference>
<reference evidence="4 6" key="2">
    <citation type="submission" date="2017-12" db="EMBL/GenBank/DDBJ databases">
        <title>Comparative Functional Genomics of Dry Heat Resistant strains isolated from the Viking Spacecraft.</title>
        <authorList>
            <person name="Seuylemezian A."/>
            <person name="Cooper K."/>
            <person name="Vaishampayan P."/>
        </authorList>
    </citation>
    <scope>NUCLEOTIDE SEQUENCE [LARGE SCALE GENOMIC DNA]</scope>
    <source>
        <strain evidence="4 6">ATCC 29669</strain>
    </source>
</reference>
<evidence type="ECO:0000256" key="1">
    <source>
        <dbReference type="ARBA" id="ARBA00006718"/>
    </source>
</evidence>
<evidence type="ECO:0000313" key="5">
    <source>
        <dbReference type="Proteomes" id="UP000234951"/>
    </source>
</evidence>
<sequence length="96" mass="11284">MNIFVSDDAAEWYKQEMLLKDGDFVRFFARYGGCSTVQQGFSLGISNEKPLDIGAKTNKDGITYYIEEKDLWYFDDHDLRIEYDSEAEEPEYHYSN</sequence>
<gene>
    <name evidence="3" type="ORF">CU635_11640</name>
    <name evidence="4" type="ORF">CVD25_13975</name>
</gene>
<dbReference type="Proteomes" id="UP000234951">
    <property type="component" value="Unassembled WGS sequence"/>
</dbReference>
<comment type="similarity">
    <text evidence="1">Belongs to the HesB/IscA family.</text>
</comment>
<dbReference type="InterPro" id="IPR008326">
    <property type="entry name" value="PdhI-like"/>
</dbReference>
<dbReference type="SUPFAM" id="SSF89360">
    <property type="entry name" value="HesB-like domain"/>
    <property type="match status" value="1"/>
</dbReference>
<reference evidence="3 5" key="1">
    <citation type="submission" date="2017-11" db="EMBL/GenBank/DDBJ databases">
        <title>Comparitive Functional Genomics of Dry Heat Resistant strains isolated from the Viking Spacecraft.</title>
        <authorList>
            <person name="Seuylemezian A."/>
            <person name="Cooper K."/>
            <person name="Vaishampayan P."/>
        </authorList>
    </citation>
    <scope>NUCLEOTIDE SEQUENCE [LARGE SCALE GENOMIC DNA]</scope>
    <source>
        <strain evidence="3 5">M4.6</strain>
    </source>
</reference>
<evidence type="ECO:0000259" key="2">
    <source>
        <dbReference type="Pfam" id="PF01521"/>
    </source>
</evidence>
<proteinExistence type="inferred from homology"/>
<dbReference type="AlphaFoldDB" id="A0A2N5GLD6"/>
<evidence type="ECO:0000313" key="6">
    <source>
        <dbReference type="Proteomes" id="UP000235114"/>
    </source>
</evidence>
<evidence type="ECO:0000313" key="3">
    <source>
        <dbReference type="EMBL" id="PLR82455.1"/>
    </source>
</evidence>
<protein>
    <recommendedName>
        <fullName evidence="2">Core domain-containing protein</fullName>
    </recommendedName>
</protein>
<name>A0A2N5GLD6_9BACI</name>
<accession>A0A2N5GLD6</accession>
<organism evidence="3 5">
    <name type="scientific">Bacillus canaveralius</name>
    <dbReference type="NCBI Taxonomy" id="1403243"/>
    <lineage>
        <taxon>Bacteria</taxon>
        <taxon>Bacillati</taxon>
        <taxon>Bacillota</taxon>
        <taxon>Bacilli</taxon>
        <taxon>Bacillales</taxon>
        <taxon>Bacillaceae</taxon>
        <taxon>Bacillus</taxon>
    </lineage>
</organism>
<evidence type="ECO:0000313" key="4">
    <source>
        <dbReference type="EMBL" id="PLR95626.1"/>
    </source>
</evidence>
<dbReference type="InterPro" id="IPR035903">
    <property type="entry name" value="HesB-like_dom_sf"/>
</dbReference>
<dbReference type="RefSeq" id="WP_101577542.1">
    <property type="nucleotide sequence ID" value="NZ_PGVA01000026.1"/>
</dbReference>
<keyword evidence="6" id="KW-1185">Reference proteome</keyword>
<dbReference type="Pfam" id="PF01521">
    <property type="entry name" value="Fe-S_biosyn"/>
    <property type="match status" value="1"/>
</dbReference>
<feature type="domain" description="Core" evidence="2">
    <location>
        <begin position="1"/>
        <end position="86"/>
    </location>
</feature>
<dbReference type="EMBL" id="PGVA01000026">
    <property type="protein sequence ID" value="PLR82455.1"/>
    <property type="molecule type" value="Genomic_DNA"/>
</dbReference>
<dbReference type="OrthoDB" id="1645729at2"/>